<gene>
    <name evidence="13" type="ORF">ST47_g3961</name>
</gene>
<evidence type="ECO:0000256" key="10">
    <source>
        <dbReference type="RuleBase" id="RU368065"/>
    </source>
</evidence>
<keyword evidence="8 10" id="KW-0443">Lipid metabolism</keyword>
<evidence type="ECO:0000256" key="6">
    <source>
        <dbReference type="ARBA" id="ARBA00022989"/>
    </source>
</evidence>
<feature type="domain" description="DUF8035" evidence="12">
    <location>
        <begin position="368"/>
        <end position="421"/>
    </location>
</feature>
<evidence type="ECO:0000259" key="12">
    <source>
        <dbReference type="Pfam" id="PF26118"/>
    </source>
</evidence>
<dbReference type="Pfam" id="PF26118">
    <property type="entry name" value="DUF8035"/>
    <property type="match status" value="1"/>
</dbReference>
<feature type="compositionally biased region" description="Basic and acidic residues" evidence="11">
    <location>
        <begin position="319"/>
        <end position="333"/>
    </location>
</feature>
<evidence type="ECO:0000256" key="9">
    <source>
        <dbReference type="ARBA" id="ARBA00023136"/>
    </source>
</evidence>
<comment type="similarity">
    <text evidence="2 10">Belongs to the ARV1 family.</text>
</comment>
<dbReference type="GO" id="GO:0006665">
    <property type="term" value="P:sphingolipid metabolic process"/>
    <property type="evidence" value="ECO:0007669"/>
    <property type="project" value="UniProtKB-UniRule"/>
</dbReference>
<evidence type="ECO:0000256" key="5">
    <source>
        <dbReference type="ARBA" id="ARBA00022824"/>
    </source>
</evidence>
<dbReference type="GO" id="GO:0016125">
    <property type="term" value="P:sterol metabolic process"/>
    <property type="evidence" value="ECO:0007669"/>
    <property type="project" value="UniProtKB-UniRule"/>
</dbReference>
<feature type="compositionally biased region" description="Low complexity" evidence="11">
    <location>
        <begin position="343"/>
        <end position="359"/>
    </location>
</feature>
<dbReference type="InterPro" id="IPR058348">
    <property type="entry name" value="DUF8035"/>
</dbReference>
<dbReference type="GO" id="GO:0097036">
    <property type="term" value="P:regulation of plasma membrane sterol distribution"/>
    <property type="evidence" value="ECO:0007669"/>
    <property type="project" value="UniProtKB-UniRule"/>
</dbReference>
<dbReference type="AlphaFoldDB" id="A0A163GJQ1"/>
<evidence type="ECO:0000256" key="7">
    <source>
        <dbReference type="ARBA" id="ARBA00023055"/>
    </source>
</evidence>
<dbReference type="GO" id="GO:0005789">
    <property type="term" value="C:endoplasmic reticulum membrane"/>
    <property type="evidence" value="ECO:0007669"/>
    <property type="project" value="UniProtKB-SubCell"/>
</dbReference>
<proteinExistence type="inferred from homology"/>
<feature type="compositionally biased region" description="Basic and acidic residues" evidence="11">
    <location>
        <begin position="118"/>
        <end position="175"/>
    </location>
</feature>
<feature type="region of interest" description="Disordered" evidence="11">
    <location>
        <begin position="113"/>
        <end position="222"/>
    </location>
</feature>
<protein>
    <recommendedName>
        <fullName evidence="10">Protein ARV</fullName>
    </recommendedName>
</protein>
<dbReference type="GO" id="GO:0032541">
    <property type="term" value="C:cortical endoplasmic reticulum"/>
    <property type="evidence" value="ECO:0007669"/>
    <property type="project" value="TreeGrafter"/>
</dbReference>
<keyword evidence="7 10" id="KW-0445">Lipid transport</keyword>
<dbReference type="InterPro" id="IPR007290">
    <property type="entry name" value="Arv1"/>
</dbReference>
<dbReference type="GO" id="GO:0032366">
    <property type="term" value="P:intracellular sterol transport"/>
    <property type="evidence" value="ECO:0007669"/>
    <property type="project" value="UniProtKB-UniRule"/>
</dbReference>
<dbReference type="Pfam" id="PF04161">
    <property type="entry name" value="Arv1"/>
    <property type="match status" value="1"/>
</dbReference>
<keyword evidence="10" id="KW-0746">Sphingolipid metabolism</keyword>
<evidence type="ECO:0000256" key="4">
    <source>
        <dbReference type="ARBA" id="ARBA00022692"/>
    </source>
</evidence>
<dbReference type="PANTHER" id="PTHR14467">
    <property type="entry name" value="ARV1"/>
    <property type="match status" value="1"/>
</dbReference>
<evidence type="ECO:0000256" key="1">
    <source>
        <dbReference type="ARBA" id="ARBA00004477"/>
    </source>
</evidence>
<evidence type="ECO:0000256" key="11">
    <source>
        <dbReference type="SAM" id="MobiDB-lite"/>
    </source>
</evidence>
<feature type="region of interest" description="Disordered" evidence="11">
    <location>
        <begin position="239"/>
        <end position="372"/>
    </location>
</feature>
<evidence type="ECO:0000256" key="2">
    <source>
        <dbReference type="ARBA" id="ARBA00009187"/>
    </source>
</evidence>
<comment type="caution">
    <text evidence="13">The sequence shown here is derived from an EMBL/GenBank/DDBJ whole genome shotgun (WGS) entry which is preliminary data.</text>
</comment>
<accession>A0A163GJQ1</accession>
<keyword evidence="14" id="KW-1185">Reference proteome</keyword>
<evidence type="ECO:0000256" key="3">
    <source>
        <dbReference type="ARBA" id="ARBA00022448"/>
    </source>
</evidence>
<reference evidence="13 14" key="1">
    <citation type="journal article" date="2016" name="Sci. Rep.">
        <title>Draft genome sequencing and secretome analysis of fungal phytopathogen Ascochyta rabiei provides insight into the necrotrophic effector repertoire.</title>
        <authorList>
            <person name="Verma S."/>
            <person name="Gazara R.K."/>
            <person name="Nizam S."/>
            <person name="Parween S."/>
            <person name="Chattopadhyay D."/>
            <person name="Verma P.K."/>
        </authorList>
    </citation>
    <scope>NUCLEOTIDE SEQUENCE [LARGE SCALE GENOMIC DNA]</scope>
    <source>
        <strain evidence="13 14">ArDII</strain>
    </source>
</reference>
<dbReference type="STRING" id="5454.A0A163GJQ1"/>
<comment type="function">
    <text evidence="10">Regulates also the sphingolipid metabolism.</text>
</comment>
<organism evidence="13 14">
    <name type="scientific">Didymella rabiei</name>
    <name type="common">Chickpea ascochyta blight fungus</name>
    <name type="synonym">Mycosphaerella rabiei</name>
    <dbReference type="NCBI Taxonomy" id="5454"/>
    <lineage>
        <taxon>Eukaryota</taxon>
        <taxon>Fungi</taxon>
        <taxon>Dikarya</taxon>
        <taxon>Ascomycota</taxon>
        <taxon>Pezizomycotina</taxon>
        <taxon>Dothideomycetes</taxon>
        <taxon>Pleosporomycetidae</taxon>
        <taxon>Pleosporales</taxon>
        <taxon>Pleosporineae</taxon>
        <taxon>Didymellaceae</taxon>
        <taxon>Ascochyta</taxon>
    </lineage>
</organism>
<keyword evidence="9 10" id="KW-0472">Membrane</keyword>
<keyword evidence="10" id="KW-0333">Golgi apparatus</keyword>
<dbReference type="Proteomes" id="UP000076837">
    <property type="component" value="Unassembled WGS sequence"/>
</dbReference>
<dbReference type="EMBL" id="JYNV01000149">
    <property type="protein sequence ID" value="KZM24887.1"/>
    <property type="molecule type" value="Genomic_DNA"/>
</dbReference>
<feature type="compositionally biased region" description="Basic and acidic residues" evidence="11">
    <location>
        <begin position="262"/>
        <end position="280"/>
    </location>
</feature>
<comment type="caution">
    <text evidence="10">Lacks conserved residue(s) required for the propagation of feature annotation.</text>
</comment>
<evidence type="ECO:0000313" key="13">
    <source>
        <dbReference type="EMBL" id="KZM24887.1"/>
    </source>
</evidence>
<feature type="transmembrane region" description="Helical" evidence="10">
    <location>
        <begin position="774"/>
        <end position="793"/>
    </location>
</feature>
<dbReference type="GO" id="GO:0000139">
    <property type="term" value="C:Golgi membrane"/>
    <property type="evidence" value="ECO:0007669"/>
    <property type="project" value="UniProtKB-SubCell"/>
</dbReference>
<sequence length="926" mass="105798">MPKLDRLAPAFLRRLKQLAQGVSAAMARPQIMALSSCRRARAPEDGDDVPVLAKVVSYSHTTSISQPATIYAQPCAFLLDSTFCPTGAFLTTATHCDRDLHSAMYRSSTGNLASYEDEAPRGGQRWDRDRFERMRGGRGPPSRDDEHDHFRFQEHDRFPGGRRDIDIHEDYDRRGPPSRQPTRVQERDRVFEEDRFERRAPPRRNDLFEERTPSEVANQALAPYRRKSVIDEDINMELRSQVSRPRKPARPQYIRRQSSLDTFDRRPLPRYGDIERDEYRPPANVPIPLPVRERRRSPERRRFRESDEDLAYGDFGGSRGREREEYREVEVSRNKSRVRKSKSVAGSRRSSSSDSVSEVQLPRANYGKKGKTRLPKRLVKKQAIIELGYPFEEEDDFIIITRALEKEHIDECIKISENYKEVEKTTYVYEERVETSAPPPPPPPEFVAAPPPPPSVYAAPPPPPSVYAAPPPPPQVYHVPPPAPASVYAMPPPQRAPTVYEPSVRSVSPSRHEHERYVEIERSAAIHGPATAFLPEGRQLVHQSRDTRTERDIREEIRSLEEERQLLKYERGEDYEVYERREPRREVVRVDRDRKGRRDRPNPKLVAAMISIRAVEHLQAPQPHLHARRPLPNGCKAMPICIECRYPVKTLYTEYSKADDRALGKGVRLTQCPRCKKFADKYVEHDFVVLFIDLVLIKPQVYRHLLFNRLGRDDDKFDRSILRLGILLLLFDVYLTWARIEKLALPSAAPDPAHASSAREPLTNATVLQAQPLILQYLFFLLLVTLSTLAFHIPIRLLTSFNPSALPQPVQSWWTRLIPHYPHPTPLSTALLVSSCTKLFPILLIIWDYDLPSSATAVSWAVIVNNIAALEILMDCGYVRAGLLVGVGAALRWIVADSVVREAGLGSGWKGNQGLWSGVERWLSGG</sequence>
<comment type="function">
    <text evidence="10">Mediator of sterol homeostasis involved in sterol uptake, trafficking and distribution into membranes.</text>
</comment>
<evidence type="ECO:0000256" key="8">
    <source>
        <dbReference type="ARBA" id="ARBA00023098"/>
    </source>
</evidence>
<name>A0A163GJQ1_DIDRA</name>
<evidence type="ECO:0000313" key="14">
    <source>
        <dbReference type="Proteomes" id="UP000076837"/>
    </source>
</evidence>
<feature type="compositionally biased region" description="Basic and acidic residues" evidence="11">
    <location>
        <begin position="184"/>
        <end position="213"/>
    </location>
</feature>
<comment type="subcellular location">
    <subcellularLocation>
        <location evidence="1 10">Endoplasmic reticulum membrane</location>
        <topology evidence="1 10">Multi-pass membrane protein</topology>
    </subcellularLocation>
    <subcellularLocation>
        <location evidence="10">Golgi apparatus membrane</location>
        <topology evidence="10">Multi-pass membrane protein</topology>
    </subcellularLocation>
</comment>
<keyword evidence="4 10" id="KW-0812">Transmembrane</keyword>
<keyword evidence="6 10" id="KW-1133">Transmembrane helix</keyword>
<keyword evidence="3 10" id="KW-0813">Transport</keyword>
<dbReference type="PANTHER" id="PTHR14467:SF0">
    <property type="entry name" value="PROTEIN ARV1"/>
    <property type="match status" value="1"/>
</dbReference>
<keyword evidence="5 10" id="KW-0256">Endoplasmic reticulum</keyword>